<gene>
    <name evidence="3" type="ORF">URODEC1_LOCUS91436</name>
</gene>
<accession>A0ABC9E3W0</accession>
<evidence type="ECO:0000313" key="3">
    <source>
        <dbReference type="EMBL" id="CAL5050195.1"/>
    </source>
</evidence>
<dbReference type="EMBL" id="OZ075145">
    <property type="protein sequence ID" value="CAL5050195.1"/>
    <property type="molecule type" value="Genomic_DNA"/>
</dbReference>
<organism evidence="3 4">
    <name type="scientific">Urochloa decumbens</name>
    <dbReference type="NCBI Taxonomy" id="240449"/>
    <lineage>
        <taxon>Eukaryota</taxon>
        <taxon>Viridiplantae</taxon>
        <taxon>Streptophyta</taxon>
        <taxon>Embryophyta</taxon>
        <taxon>Tracheophyta</taxon>
        <taxon>Spermatophyta</taxon>
        <taxon>Magnoliopsida</taxon>
        <taxon>Liliopsida</taxon>
        <taxon>Poales</taxon>
        <taxon>Poaceae</taxon>
        <taxon>PACMAD clade</taxon>
        <taxon>Panicoideae</taxon>
        <taxon>Panicodae</taxon>
        <taxon>Paniceae</taxon>
        <taxon>Melinidinae</taxon>
        <taxon>Urochloa</taxon>
    </lineage>
</organism>
<evidence type="ECO:0000313" key="4">
    <source>
        <dbReference type="Proteomes" id="UP001497457"/>
    </source>
</evidence>
<dbReference type="InterPro" id="IPR011676">
    <property type="entry name" value="DUF1618"/>
</dbReference>
<proteinExistence type="predicted"/>
<dbReference type="PANTHER" id="PTHR33074:SF125">
    <property type="entry name" value="DUF1618 DOMAIN-CONTAINING PROTEIN"/>
    <property type="match status" value="1"/>
</dbReference>
<reference evidence="3" key="1">
    <citation type="submission" date="2024-10" db="EMBL/GenBank/DDBJ databases">
        <authorList>
            <person name="Ryan C."/>
        </authorList>
    </citation>
    <scope>NUCLEOTIDE SEQUENCE [LARGE SCALE GENOMIC DNA]</scope>
</reference>
<dbReference type="AlphaFoldDB" id="A0ABC9E3W0"/>
<keyword evidence="4" id="KW-1185">Reference proteome</keyword>
<feature type="domain" description="DUF1618" evidence="2">
    <location>
        <begin position="227"/>
        <end position="384"/>
    </location>
</feature>
<name>A0ABC9E3W0_9POAL</name>
<evidence type="ECO:0000256" key="1">
    <source>
        <dbReference type="SAM" id="MobiDB-lite"/>
    </source>
</evidence>
<evidence type="ECO:0000259" key="2">
    <source>
        <dbReference type="Pfam" id="PF07762"/>
    </source>
</evidence>
<feature type="region of interest" description="Disordered" evidence="1">
    <location>
        <begin position="463"/>
        <end position="491"/>
    </location>
</feature>
<protein>
    <recommendedName>
        <fullName evidence="2">DUF1618 domain-containing protein</fullName>
    </recommendedName>
</protein>
<sequence>MSSSGYDDSDRSMVADASLRPPIHGEGPVPAAAASLLLDFRAYIDGRANATTAWSNTRAGDRISVTFWPAHPPRVSHFSVFCPDLNPGDDFAEEPYIMAAEDDVVLLCVVQGPFADRDSFNYFVYQAGGCMPSSLKLLNHPGPSRIFHGCNVGLLRSKGSDGFYVIAALCYTSMVPGHYDLYTYDSRTEEWATKLALMRQEQELGHHSSHSHTKVITLGGKAGTMGWVDLWRGILFCDVLRHQDDHTVPLCYVALPPPLQPDTNMQAGPGAARDIAVVSGRIKYVELQIHVRPGSVADGDFISDDWTAATWSRKATSVKYLEKAGSWQPGCKVRASQISARKKKPAQFELLPKLVDDQGTPQPTLERLHTAHPKLSLHQDNVVYFMTKVHFIKGTKAWVLAVDVKNKTLQGVAESDARRTLGMNFTYMCSSISQHLHMAPATHGQLKRPGMLMWRASLKKQAGISGRKNQESEVEGTSLRALDQDNMDLDK</sequence>
<dbReference type="Pfam" id="PF07762">
    <property type="entry name" value="DUF1618"/>
    <property type="match status" value="1"/>
</dbReference>
<dbReference type="PANTHER" id="PTHR33074">
    <property type="entry name" value="EXPRESSED PROTEIN-RELATED"/>
    <property type="match status" value="1"/>
</dbReference>
<dbReference type="Proteomes" id="UP001497457">
    <property type="component" value="Chromosome 35b"/>
</dbReference>